<feature type="chain" id="PRO_5045909451" description="Secreted protein" evidence="1">
    <location>
        <begin position="23"/>
        <end position="89"/>
    </location>
</feature>
<evidence type="ECO:0008006" key="4">
    <source>
        <dbReference type="Google" id="ProtNLM"/>
    </source>
</evidence>
<dbReference type="EMBL" id="JAPFFF010000061">
    <property type="protein sequence ID" value="KAK8837139.1"/>
    <property type="molecule type" value="Genomic_DNA"/>
</dbReference>
<keyword evidence="1" id="KW-0732">Signal</keyword>
<dbReference type="Proteomes" id="UP001470230">
    <property type="component" value="Unassembled WGS sequence"/>
</dbReference>
<feature type="signal peptide" evidence="1">
    <location>
        <begin position="1"/>
        <end position="22"/>
    </location>
</feature>
<sequence length="89" mass="9676">MGCGKVILWTIIICAGCRTARGFQFFIEPSPRAGGLIWSHRMQLPISNIQMQACAHMSVARSPISVHACVRSSSAISQWKALGVRSSFA</sequence>
<gene>
    <name evidence="2" type="ORF">M9Y10_036868</name>
</gene>
<evidence type="ECO:0000313" key="3">
    <source>
        <dbReference type="Proteomes" id="UP001470230"/>
    </source>
</evidence>
<protein>
    <recommendedName>
        <fullName evidence="4">Secreted protein</fullName>
    </recommendedName>
</protein>
<keyword evidence="3" id="KW-1185">Reference proteome</keyword>
<organism evidence="2 3">
    <name type="scientific">Tritrichomonas musculus</name>
    <dbReference type="NCBI Taxonomy" id="1915356"/>
    <lineage>
        <taxon>Eukaryota</taxon>
        <taxon>Metamonada</taxon>
        <taxon>Parabasalia</taxon>
        <taxon>Tritrichomonadida</taxon>
        <taxon>Tritrichomonadidae</taxon>
        <taxon>Tritrichomonas</taxon>
    </lineage>
</organism>
<name>A0ABR2GT81_9EUKA</name>
<evidence type="ECO:0000313" key="2">
    <source>
        <dbReference type="EMBL" id="KAK8837139.1"/>
    </source>
</evidence>
<reference evidence="2 3" key="1">
    <citation type="submission" date="2024-04" db="EMBL/GenBank/DDBJ databases">
        <title>Tritrichomonas musculus Genome.</title>
        <authorList>
            <person name="Alves-Ferreira E."/>
            <person name="Grigg M."/>
            <person name="Lorenzi H."/>
            <person name="Galac M."/>
        </authorList>
    </citation>
    <scope>NUCLEOTIDE SEQUENCE [LARGE SCALE GENOMIC DNA]</scope>
    <source>
        <strain evidence="2 3">EAF2021</strain>
    </source>
</reference>
<evidence type="ECO:0000256" key="1">
    <source>
        <dbReference type="SAM" id="SignalP"/>
    </source>
</evidence>
<proteinExistence type="predicted"/>
<accession>A0ABR2GT81</accession>
<comment type="caution">
    <text evidence="2">The sequence shown here is derived from an EMBL/GenBank/DDBJ whole genome shotgun (WGS) entry which is preliminary data.</text>
</comment>